<dbReference type="EMBL" id="CR382135">
    <property type="protein sequence ID" value="CAR65554.1"/>
    <property type="molecule type" value="Genomic_DNA"/>
</dbReference>
<keyword evidence="15" id="KW-1185">Reference proteome</keyword>
<organism evidence="14 15">
    <name type="scientific">Debaryomyces hansenii (strain ATCC 36239 / CBS 767 / BCRC 21394 / JCM 1990 / NBRC 0083 / IGC 2968)</name>
    <name type="common">Yeast</name>
    <name type="synonym">Torulaspora hansenii</name>
    <dbReference type="NCBI Taxonomy" id="284592"/>
    <lineage>
        <taxon>Eukaryota</taxon>
        <taxon>Fungi</taxon>
        <taxon>Dikarya</taxon>
        <taxon>Ascomycota</taxon>
        <taxon>Saccharomycotina</taxon>
        <taxon>Pichiomycetes</taxon>
        <taxon>Debaryomycetaceae</taxon>
        <taxon>Debaryomyces</taxon>
    </lineage>
</organism>
<dbReference type="FunFam" id="3.30.160.60:FF:000557">
    <property type="entry name" value="zinc finger and SCAN domain-containing protein 29"/>
    <property type="match status" value="1"/>
</dbReference>
<dbReference type="GeneID" id="8998341"/>
<dbReference type="KEGG" id="dha:DEHA2C08866g"/>
<evidence type="ECO:0000256" key="6">
    <source>
        <dbReference type="ARBA" id="ARBA00022833"/>
    </source>
</evidence>
<evidence type="ECO:0000259" key="13">
    <source>
        <dbReference type="PROSITE" id="PS50157"/>
    </source>
</evidence>
<dbReference type="PROSITE" id="PS50157">
    <property type="entry name" value="ZINC_FINGER_C2H2_2"/>
    <property type="match status" value="5"/>
</dbReference>
<dbReference type="OMA" id="KDHTHIH"/>
<evidence type="ECO:0000256" key="10">
    <source>
        <dbReference type="ARBA" id="ARBA00023242"/>
    </source>
</evidence>
<keyword evidence="4" id="KW-0677">Repeat</keyword>
<keyword evidence="7" id="KW-0805">Transcription regulation</keyword>
<comment type="similarity">
    <text evidence="2">Belongs to the krueppel C2H2-type zinc-finger protein family.</text>
</comment>
<dbReference type="InterPro" id="IPR036236">
    <property type="entry name" value="Znf_C2H2_sf"/>
</dbReference>
<accession>B5RT92</accession>
<evidence type="ECO:0000256" key="7">
    <source>
        <dbReference type="ARBA" id="ARBA00023015"/>
    </source>
</evidence>
<dbReference type="GO" id="GO:0000981">
    <property type="term" value="F:DNA-binding transcription factor activity, RNA polymerase II-specific"/>
    <property type="evidence" value="ECO:0007669"/>
    <property type="project" value="TreeGrafter"/>
</dbReference>
<dbReference type="PROSITE" id="PS00028">
    <property type="entry name" value="ZINC_FINGER_C2H2_1"/>
    <property type="match status" value="4"/>
</dbReference>
<comment type="subcellular location">
    <subcellularLocation>
        <location evidence="1">Nucleus</location>
    </subcellularLocation>
</comment>
<dbReference type="STRING" id="284592.B5RT92"/>
<evidence type="ECO:0000256" key="11">
    <source>
        <dbReference type="PROSITE-ProRule" id="PRU00042"/>
    </source>
</evidence>
<dbReference type="eggNOG" id="KOG1721">
    <property type="taxonomic scope" value="Eukaryota"/>
</dbReference>
<reference evidence="14 15" key="1">
    <citation type="journal article" date="2004" name="Nature">
        <title>Genome evolution in yeasts.</title>
        <authorList>
            <consortium name="Genolevures"/>
            <person name="Dujon B."/>
            <person name="Sherman D."/>
            <person name="Fischer G."/>
            <person name="Durrens P."/>
            <person name="Casaregola S."/>
            <person name="Lafontaine I."/>
            <person name="de Montigny J."/>
            <person name="Marck C."/>
            <person name="Neuveglise C."/>
            <person name="Talla E."/>
            <person name="Goffard N."/>
            <person name="Frangeul L."/>
            <person name="Aigle M."/>
            <person name="Anthouard V."/>
            <person name="Babour A."/>
            <person name="Barbe V."/>
            <person name="Barnay S."/>
            <person name="Blanchin S."/>
            <person name="Beckerich J.M."/>
            <person name="Beyne E."/>
            <person name="Bleykasten C."/>
            <person name="Boisrame A."/>
            <person name="Boyer J."/>
            <person name="Cattolico L."/>
            <person name="Confanioleri F."/>
            <person name="de Daruvar A."/>
            <person name="Despons L."/>
            <person name="Fabre E."/>
            <person name="Fairhead C."/>
            <person name="Ferry-Dumazet H."/>
            <person name="Groppi A."/>
            <person name="Hantraye F."/>
            <person name="Hennequin C."/>
            <person name="Jauniaux N."/>
            <person name="Joyet P."/>
            <person name="Kachouri R."/>
            <person name="Kerrest A."/>
            <person name="Koszul R."/>
            <person name="Lemaire M."/>
            <person name="Lesur I."/>
            <person name="Ma L."/>
            <person name="Muller H."/>
            <person name="Nicaud J.M."/>
            <person name="Nikolski M."/>
            <person name="Oztas S."/>
            <person name="Ozier-Kalogeropoulos O."/>
            <person name="Pellenz S."/>
            <person name="Potier S."/>
            <person name="Richard G.F."/>
            <person name="Straub M.L."/>
            <person name="Suleau A."/>
            <person name="Swennene D."/>
            <person name="Tekaia F."/>
            <person name="Wesolowski-Louvel M."/>
            <person name="Westhof E."/>
            <person name="Wirth B."/>
            <person name="Zeniou-Meyer M."/>
            <person name="Zivanovic I."/>
            <person name="Bolotin-Fukuhara M."/>
            <person name="Thierry A."/>
            <person name="Bouchier C."/>
            <person name="Caudron B."/>
            <person name="Scarpelli C."/>
            <person name="Gaillardin C."/>
            <person name="Weissenbach J."/>
            <person name="Wincker P."/>
            <person name="Souciet J.L."/>
        </authorList>
    </citation>
    <scope>NUCLEOTIDE SEQUENCE [LARGE SCALE GENOMIC DNA]</scope>
    <source>
        <strain evidence="15">ATCC 36239 / CBS 767 / BCRC 21394 / JCM 1990 / NBRC 0083 / IGC 2968</strain>
    </source>
</reference>
<dbReference type="Proteomes" id="UP000000599">
    <property type="component" value="Chromosome C"/>
</dbReference>
<dbReference type="GO" id="GO:0000785">
    <property type="term" value="C:chromatin"/>
    <property type="evidence" value="ECO:0007669"/>
    <property type="project" value="TreeGrafter"/>
</dbReference>
<dbReference type="HOGENOM" id="CLU_014727_1_0_1"/>
<dbReference type="GO" id="GO:0008270">
    <property type="term" value="F:zinc ion binding"/>
    <property type="evidence" value="ECO:0007669"/>
    <property type="project" value="UniProtKB-KW"/>
</dbReference>
<evidence type="ECO:0000313" key="14">
    <source>
        <dbReference type="EMBL" id="CAR65554.1"/>
    </source>
</evidence>
<dbReference type="InterPro" id="IPR013087">
    <property type="entry name" value="Znf_C2H2_type"/>
</dbReference>
<gene>
    <name evidence="14" type="ordered locus">DEHA2C08866g</name>
</gene>
<dbReference type="Gene3D" id="6.10.140.370">
    <property type="match status" value="1"/>
</dbReference>
<feature type="domain" description="C2H2-type" evidence="13">
    <location>
        <begin position="705"/>
        <end position="732"/>
    </location>
</feature>
<evidence type="ECO:0000256" key="4">
    <source>
        <dbReference type="ARBA" id="ARBA00022737"/>
    </source>
</evidence>
<evidence type="ECO:0000256" key="8">
    <source>
        <dbReference type="ARBA" id="ARBA00023125"/>
    </source>
</evidence>
<proteinExistence type="inferred from homology"/>
<protein>
    <submittedName>
        <fullName evidence="14">DEHA2C08866p</fullName>
    </submittedName>
</protein>
<feature type="compositionally biased region" description="Polar residues" evidence="12">
    <location>
        <begin position="32"/>
        <end position="49"/>
    </location>
</feature>
<feature type="domain" description="C2H2-type" evidence="13">
    <location>
        <begin position="621"/>
        <end position="648"/>
    </location>
</feature>
<keyword evidence="10" id="KW-0539">Nucleus</keyword>
<feature type="domain" description="C2H2-type" evidence="13">
    <location>
        <begin position="677"/>
        <end position="701"/>
    </location>
</feature>
<dbReference type="SUPFAM" id="SSF57667">
    <property type="entry name" value="beta-beta-alpha zinc fingers"/>
    <property type="match status" value="2"/>
</dbReference>
<feature type="domain" description="C2H2-type" evidence="13">
    <location>
        <begin position="587"/>
        <end position="620"/>
    </location>
</feature>
<evidence type="ECO:0000256" key="5">
    <source>
        <dbReference type="ARBA" id="ARBA00022771"/>
    </source>
</evidence>
<dbReference type="InParanoid" id="B5RT92"/>
<name>B5RT92_DEBHA</name>
<dbReference type="FunFam" id="3.30.160.60:FF:001480">
    <property type="entry name" value="Si:cabz01071911.3"/>
    <property type="match status" value="1"/>
</dbReference>
<dbReference type="Gene3D" id="3.30.160.60">
    <property type="entry name" value="Classic Zinc Finger"/>
    <property type="match status" value="5"/>
</dbReference>
<dbReference type="VEuPathDB" id="FungiDB:DEHA2C08866g"/>
<dbReference type="SMART" id="SM00355">
    <property type="entry name" value="ZnF_C2H2"/>
    <property type="match status" value="7"/>
</dbReference>
<keyword evidence="3" id="KW-0479">Metal-binding</keyword>
<keyword evidence="6" id="KW-0862">Zinc</keyword>
<keyword evidence="5 11" id="KW-0863">Zinc-finger</keyword>
<evidence type="ECO:0000256" key="12">
    <source>
        <dbReference type="SAM" id="MobiDB-lite"/>
    </source>
</evidence>
<dbReference type="AlphaFoldDB" id="B5RT92"/>
<evidence type="ECO:0000256" key="9">
    <source>
        <dbReference type="ARBA" id="ARBA00023163"/>
    </source>
</evidence>
<dbReference type="FunFam" id="3.30.160.60:FF:000149">
    <property type="entry name" value="Zinc finger protein 569"/>
    <property type="match status" value="1"/>
</dbReference>
<dbReference type="GO" id="GO:0000978">
    <property type="term" value="F:RNA polymerase II cis-regulatory region sequence-specific DNA binding"/>
    <property type="evidence" value="ECO:0007669"/>
    <property type="project" value="TreeGrafter"/>
</dbReference>
<dbReference type="GO" id="GO:0005667">
    <property type="term" value="C:transcription regulator complex"/>
    <property type="evidence" value="ECO:0007669"/>
    <property type="project" value="TreeGrafter"/>
</dbReference>
<evidence type="ECO:0000256" key="1">
    <source>
        <dbReference type="ARBA" id="ARBA00004123"/>
    </source>
</evidence>
<feature type="region of interest" description="Disordered" evidence="12">
    <location>
        <begin position="28"/>
        <end position="49"/>
    </location>
</feature>
<feature type="domain" description="C2H2-type" evidence="13">
    <location>
        <begin position="649"/>
        <end position="676"/>
    </location>
</feature>
<keyword evidence="8" id="KW-0238">DNA-binding</keyword>
<dbReference type="RefSeq" id="XP_002770190.1">
    <property type="nucleotide sequence ID" value="XM_002770144.1"/>
</dbReference>
<dbReference type="Pfam" id="PF00096">
    <property type="entry name" value="zf-C2H2"/>
    <property type="match status" value="4"/>
</dbReference>
<keyword evidence="9" id="KW-0804">Transcription</keyword>
<dbReference type="PANTHER" id="PTHR14003:SF23">
    <property type="entry name" value="ZINC FINGER PROTEIN 143"/>
    <property type="match status" value="1"/>
</dbReference>
<evidence type="ECO:0000313" key="15">
    <source>
        <dbReference type="Proteomes" id="UP000000599"/>
    </source>
</evidence>
<evidence type="ECO:0000256" key="2">
    <source>
        <dbReference type="ARBA" id="ARBA00006991"/>
    </source>
</evidence>
<sequence length="745" mass="84167">MESFGMPNSTGDINEKLLTNSIRSETDMRASNGKQAVPSNSEAHGGSYSNSIPSNFYEKLFEEGKVWTHGYLHGHIHRHKDHTHIHGHIHNHDHDNHNQSVQEIETVDDGSKHLEDGLETCNEFDDFSLCKDIFCDELDDCFYLQCDGTKEEEKIACTNDCVTETLEHSGNQDDAFDNKDGCHRDEVKCCEDPSCLEDSSDSKAYSICNNPACIEPDLPNNSSFDCCNTSESELYNHENNLCGLQMSKKPIFENLISKAHDSLEINADTAEPSLKRQKLPQDKKSGNKYFQVHFPHVCHPTPEIHDEFTAANDQSGLATDHHHIHQSCFHASIPNLDNTEENISNKTPDEKPTSDFDFFIQFNNFKHLLDLSKDNGQEANNKLSMLGDAEAGETDQPTVADSTFPTYSCQWDNCFKTISDGTIMRHVIDQHIGQEYNMNESISKSSDFKPYQCEWNECNYMNTDLNSLIDHLNCHKRNENLFDDNINMLTPSTTDKSNISSPNNPILSQSNPSPVNDINITSIKFSPQKKNRSCCSETIDPYFTCKWQVGVDSITGEPIPCNRTHISTGDLHTHLVDDHIGSGKSNYACNWVGCDRHNGKGFRQRQKLLRHIHIHTNFKPCKCDICGSTFAVDSMLKQHLRIHSGEKPFTCSICGKNFATGSSLSIHNRIHTGEKPLMCKWPGCGKRFSESSNLTKHMKIHLKAFNCEICGEQFDKKTNYTRHMKLHKKADSIANVPSIKSEVHV</sequence>
<dbReference type="PANTHER" id="PTHR14003">
    <property type="entry name" value="TRANSCRIPTIONAL REPRESSOR PROTEIN YY"/>
    <property type="match status" value="1"/>
</dbReference>
<evidence type="ECO:0000256" key="3">
    <source>
        <dbReference type="ARBA" id="ARBA00022723"/>
    </source>
</evidence>
<dbReference type="OrthoDB" id="3437960at2759"/>
<dbReference type="GO" id="GO:0005634">
    <property type="term" value="C:nucleus"/>
    <property type="evidence" value="ECO:0007669"/>
    <property type="project" value="UniProtKB-SubCell"/>
</dbReference>